<dbReference type="Gene3D" id="1.10.287.470">
    <property type="entry name" value="Helix hairpin bin"/>
    <property type="match status" value="1"/>
</dbReference>
<evidence type="ECO:0000256" key="2">
    <source>
        <dbReference type="ARBA" id="ARBA00009477"/>
    </source>
</evidence>
<dbReference type="Pfam" id="PF26002">
    <property type="entry name" value="Beta-barrel_AprE"/>
    <property type="match status" value="1"/>
</dbReference>
<dbReference type="EMBL" id="JXXZ01000013">
    <property type="protein sequence ID" value="KJY97201.1"/>
    <property type="molecule type" value="Genomic_DNA"/>
</dbReference>
<reference evidence="13 14" key="1">
    <citation type="journal article" date="2015" name="BMC Genomics">
        <title>Genome mining reveals unlocked bioactive potential of marine Gram-negative bacteria.</title>
        <authorList>
            <person name="Machado H."/>
            <person name="Sonnenschein E.C."/>
            <person name="Melchiorsen J."/>
            <person name="Gram L."/>
        </authorList>
    </citation>
    <scope>NUCLEOTIDE SEQUENCE [LARGE SCALE GENOMIC DNA]</scope>
    <source>
        <strain evidence="13 14">S3137</strain>
    </source>
</reference>
<evidence type="ECO:0000259" key="12">
    <source>
        <dbReference type="Pfam" id="PF26002"/>
    </source>
</evidence>
<keyword evidence="5 9" id="KW-0997">Cell inner membrane</keyword>
<dbReference type="AlphaFoldDB" id="A0A0F4PSF4"/>
<keyword evidence="3 9" id="KW-0813">Transport</keyword>
<dbReference type="InterPro" id="IPR050739">
    <property type="entry name" value="MFP"/>
</dbReference>
<evidence type="ECO:0000313" key="13">
    <source>
        <dbReference type="EMBL" id="KJY97201.1"/>
    </source>
</evidence>
<keyword evidence="10" id="KW-0175">Coiled coil</keyword>
<evidence type="ECO:0000256" key="10">
    <source>
        <dbReference type="SAM" id="Coils"/>
    </source>
</evidence>
<proteinExistence type="inferred from homology"/>
<feature type="domain" description="AprE-like long alpha-helical hairpin" evidence="11">
    <location>
        <begin position="141"/>
        <end position="322"/>
    </location>
</feature>
<gene>
    <name evidence="13" type="ORF">TW72_15420</name>
</gene>
<feature type="coiled-coil region" evidence="10">
    <location>
        <begin position="253"/>
        <end position="294"/>
    </location>
</feature>
<feature type="domain" description="AprE-like beta-barrel" evidence="12">
    <location>
        <begin position="365"/>
        <end position="451"/>
    </location>
</feature>
<dbReference type="SUPFAM" id="SSF111369">
    <property type="entry name" value="HlyD-like secretion proteins"/>
    <property type="match status" value="1"/>
</dbReference>
<dbReference type="PANTHER" id="PTHR30386">
    <property type="entry name" value="MEMBRANE FUSION SUBUNIT OF EMRAB-TOLC MULTIDRUG EFFLUX PUMP"/>
    <property type="match status" value="1"/>
</dbReference>
<evidence type="ECO:0000313" key="14">
    <source>
        <dbReference type="Proteomes" id="UP000033664"/>
    </source>
</evidence>
<dbReference type="GO" id="GO:0015562">
    <property type="term" value="F:efflux transmembrane transporter activity"/>
    <property type="evidence" value="ECO:0007669"/>
    <property type="project" value="InterPro"/>
</dbReference>
<dbReference type="Gene3D" id="2.40.30.170">
    <property type="match status" value="1"/>
</dbReference>
<dbReference type="SUPFAM" id="SSF56954">
    <property type="entry name" value="Outer membrane efflux proteins (OEP)"/>
    <property type="match status" value="1"/>
</dbReference>
<organism evidence="13 14">
    <name type="scientific">Pseudoalteromonas ruthenica</name>
    <dbReference type="NCBI Taxonomy" id="151081"/>
    <lineage>
        <taxon>Bacteria</taxon>
        <taxon>Pseudomonadati</taxon>
        <taxon>Pseudomonadota</taxon>
        <taxon>Gammaproteobacteria</taxon>
        <taxon>Alteromonadales</taxon>
        <taxon>Pseudoalteromonadaceae</taxon>
        <taxon>Pseudoalteromonas</taxon>
    </lineage>
</organism>
<feature type="coiled-coil region" evidence="10">
    <location>
        <begin position="187"/>
        <end position="225"/>
    </location>
</feature>
<dbReference type="OrthoDB" id="9775513at2"/>
<dbReference type="PATRIC" id="fig|151081.8.peg.763"/>
<keyword evidence="8 9" id="KW-0472">Membrane</keyword>
<dbReference type="InterPro" id="IPR058982">
    <property type="entry name" value="Beta-barrel_AprE"/>
</dbReference>
<evidence type="ECO:0000256" key="9">
    <source>
        <dbReference type="RuleBase" id="RU365093"/>
    </source>
</evidence>
<evidence type="ECO:0000256" key="3">
    <source>
        <dbReference type="ARBA" id="ARBA00022448"/>
    </source>
</evidence>
<name>A0A0F4PSF4_9GAMM</name>
<evidence type="ECO:0000256" key="7">
    <source>
        <dbReference type="ARBA" id="ARBA00022989"/>
    </source>
</evidence>
<keyword evidence="6 9" id="KW-0812">Transmembrane</keyword>
<dbReference type="GeneID" id="58229889"/>
<keyword evidence="7 9" id="KW-1133">Transmembrane helix</keyword>
<evidence type="ECO:0000256" key="8">
    <source>
        <dbReference type="ARBA" id="ARBA00023136"/>
    </source>
</evidence>
<dbReference type="PRINTS" id="PR01490">
    <property type="entry name" value="RTXTOXIND"/>
</dbReference>
<dbReference type="NCBIfam" id="TIGR01843">
    <property type="entry name" value="type_I_hlyD"/>
    <property type="match status" value="1"/>
</dbReference>
<evidence type="ECO:0000256" key="6">
    <source>
        <dbReference type="ARBA" id="ARBA00022692"/>
    </source>
</evidence>
<evidence type="ECO:0000256" key="1">
    <source>
        <dbReference type="ARBA" id="ARBA00004377"/>
    </source>
</evidence>
<feature type="transmembrane region" description="Helical" evidence="9">
    <location>
        <begin position="66"/>
        <end position="84"/>
    </location>
</feature>
<protein>
    <recommendedName>
        <fullName evidence="9">Membrane fusion protein (MFP) family protein</fullName>
    </recommendedName>
</protein>
<evidence type="ECO:0000256" key="4">
    <source>
        <dbReference type="ARBA" id="ARBA00022475"/>
    </source>
</evidence>
<accession>A0A0F4PSF4</accession>
<dbReference type="Gene3D" id="2.40.50.100">
    <property type="match status" value="1"/>
</dbReference>
<sequence length="474" mass="53285">MKEQEHPPSSIEQASFERLGRGIQRSAKKGLFNRLFNGFFVPPNQQDWVADAHWQQMQQQPLAARGLLYAIAVAVILLLVWAAYAQLDEVTRGEGRVIPSQKLQIVQSYDGGMVEQILVKEGQVVEQGDLLVKVDPTRFVSSLRESRAQYLGLSAEVARLQALTAHTELVFSDELTQQAPNAIKYEQAQYRSNKQELTQQIRIHQRQLEQRRQDYNETAAAIEQYRASLALSQRELRVTRPLLQSGAVSEVDIIRLERQAVDLQGEIKRAQAALKRTQAAIEEAQSKIDEVELTMVNRWRYQLSDSMLRLDALRETQTGLADKVTQTDIRSPVRGTVQRLLVNTVGAVLQPGSDLVEIIPLDDQLLVEAKVAPQDIAFLRPGQPAMIKLTAYDFTIYGGLEAQVTHISADTVTDERDNTYYLVQLKTSRGSLSEQLTIIPGMTTQVDIITGQKTVLDYLLKPILKATSQAMTER</sequence>
<comment type="similarity">
    <text evidence="2 9">Belongs to the membrane fusion protein (MFP) (TC 8.A.1) family.</text>
</comment>
<evidence type="ECO:0000256" key="5">
    <source>
        <dbReference type="ARBA" id="ARBA00022519"/>
    </source>
</evidence>
<comment type="caution">
    <text evidence="13">The sequence shown here is derived from an EMBL/GenBank/DDBJ whole genome shotgun (WGS) entry which is preliminary data.</text>
</comment>
<keyword evidence="14" id="KW-1185">Reference proteome</keyword>
<dbReference type="InterPro" id="IPR058781">
    <property type="entry name" value="HH_AprE-like"/>
</dbReference>
<keyword evidence="4 9" id="KW-1003">Cell membrane</keyword>
<dbReference type="GO" id="GO:0005886">
    <property type="term" value="C:plasma membrane"/>
    <property type="evidence" value="ECO:0007669"/>
    <property type="project" value="UniProtKB-SubCell"/>
</dbReference>
<dbReference type="PANTHER" id="PTHR30386:SF26">
    <property type="entry name" value="TRANSPORT PROTEIN COMB"/>
    <property type="match status" value="1"/>
</dbReference>
<dbReference type="eggNOG" id="COG0845">
    <property type="taxonomic scope" value="Bacteria"/>
</dbReference>
<dbReference type="Proteomes" id="UP000033664">
    <property type="component" value="Unassembled WGS sequence"/>
</dbReference>
<dbReference type="InterPro" id="IPR010129">
    <property type="entry name" value="T1SS_HlyD"/>
</dbReference>
<evidence type="ECO:0000259" key="11">
    <source>
        <dbReference type="Pfam" id="PF25994"/>
    </source>
</evidence>
<dbReference type="Pfam" id="PF25994">
    <property type="entry name" value="HH_AprE"/>
    <property type="match status" value="1"/>
</dbReference>
<dbReference type="GO" id="GO:0015031">
    <property type="term" value="P:protein transport"/>
    <property type="evidence" value="ECO:0007669"/>
    <property type="project" value="InterPro"/>
</dbReference>
<comment type="subcellular location">
    <subcellularLocation>
        <location evidence="1 9">Cell inner membrane</location>
        <topology evidence="1 9">Single-pass membrane protein</topology>
    </subcellularLocation>
</comment>
<dbReference type="RefSeq" id="WP_045978570.1">
    <property type="nucleotide sequence ID" value="NZ_JXXY01000003.1"/>
</dbReference>